<keyword evidence="4" id="KW-0934">Plastid</keyword>
<keyword evidence="9 14" id="KW-1133">Transmembrane helix</keyword>
<feature type="transmembrane region" description="Helical" evidence="14">
    <location>
        <begin position="253"/>
        <end position="270"/>
    </location>
</feature>
<keyword evidence="5" id="KW-0808">Transferase</keyword>
<sequence length="271" mass="28640">MPYFNAGVTAKEQAALQEAAALQQLSYPLVRDCCATVAATAGALVLVKLAEVLTYKGLIDQKLSRKLVHILAGPGFALCWPLFSSEPNARFFAVIVPSINLLRVLLLGFGIVEDDKTVRSMSREGDRAELLRGPLYYVLVLMAATVVYWRDSPTGALAMSLMCGGDGLADVVGRRLGQGNPLPWNPAKSWAGSAAMLLGGSSMAVGFVALFCSLGYFDCDMGAMAGCIAVIALVSTIIESLPVNKKLDDNLSVPGAVALLSFLLRNVVVVA</sequence>
<evidence type="ECO:0000256" key="3">
    <source>
        <dbReference type="ARBA" id="ARBA00022528"/>
    </source>
</evidence>
<feature type="transmembrane region" description="Helical" evidence="14">
    <location>
        <begin position="89"/>
        <end position="112"/>
    </location>
</feature>
<comment type="caution">
    <text evidence="15">The sequence shown here is derived from an EMBL/GenBank/DDBJ whole genome shotgun (WGS) entry which is preliminary data.</text>
</comment>
<name>A0AAV1IHK7_9CHLO</name>
<feature type="transmembrane region" description="Helical" evidence="14">
    <location>
        <begin position="194"/>
        <end position="217"/>
    </location>
</feature>
<evidence type="ECO:0000256" key="12">
    <source>
        <dbReference type="ARBA" id="ARBA00039024"/>
    </source>
</evidence>
<dbReference type="AlphaFoldDB" id="A0AAV1IHK7"/>
<dbReference type="GO" id="GO:0016020">
    <property type="term" value="C:membrane"/>
    <property type="evidence" value="ECO:0007669"/>
    <property type="project" value="UniProtKB-SubCell"/>
</dbReference>
<evidence type="ECO:0000256" key="5">
    <source>
        <dbReference type="ARBA" id="ARBA00022679"/>
    </source>
</evidence>
<evidence type="ECO:0000256" key="10">
    <source>
        <dbReference type="ARBA" id="ARBA00023136"/>
    </source>
</evidence>
<evidence type="ECO:0000256" key="14">
    <source>
        <dbReference type="SAM" id="Phobius"/>
    </source>
</evidence>
<accession>A0AAV1IHK7</accession>
<dbReference type="PANTHER" id="PTHR32523">
    <property type="entry name" value="PHYTOL KINASE 1, CHLOROPLASTIC"/>
    <property type="match status" value="1"/>
</dbReference>
<keyword evidence="7" id="KW-0418">Kinase</keyword>
<protein>
    <recommendedName>
        <fullName evidence="12">phytol kinase</fullName>
        <ecNumber evidence="12">2.7.1.182</ecNumber>
    </recommendedName>
</protein>
<evidence type="ECO:0000256" key="6">
    <source>
        <dbReference type="ARBA" id="ARBA00022692"/>
    </source>
</evidence>
<evidence type="ECO:0000313" key="16">
    <source>
        <dbReference type="Proteomes" id="UP001314263"/>
    </source>
</evidence>
<evidence type="ECO:0000313" key="15">
    <source>
        <dbReference type="EMBL" id="CAK0785935.1"/>
    </source>
</evidence>
<evidence type="ECO:0000256" key="1">
    <source>
        <dbReference type="ARBA" id="ARBA00004508"/>
    </source>
</evidence>
<comment type="similarity">
    <text evidence="2">Belongs to the polyprenol kinase family.</text>
</comment>
<dbReference type="InterPro" id="IPR039606">
    <property type="entry name" value="Phytol/farnesol_kinase"/>
</dbReference>
<evidence type="ECO:0000256" key="8">
    <source>
        <dbReference type="ARBA" id="ARBA00022946"/>
    </source>
</evidence>
<comment type="pathway">
    <text evidence="11">Cofactor biosynthesis; tocopherol biosynthesis.</text>
</comment>
<evidence type="ECO:0000256" key="2">
    <source>
        <dbReference type="ARBA" id="ARBA00010794"/>
    </source>
</evidence>
<dbReference type="Proteomes" id="UP001314263">
    <property type="component" value="Unassembled WGS sequence"/>
</dbReference>
<comment type="subcellular location">
    <subcellularLocation>
        <location evidence="1">Plastid</location>
        <location evidence="1">Chloroplast membrane</location>
        <topology evidence="1">Multi-pass membrane protein</topology>
    </subcellularLocation>
</comment>
<dbReference type="GO" id="GO:0009507">
    <property type="term" value="C:chloroplast"/>
    <property type="evidence" value="ECO:0007669"/>
    <property type="project" value="UniProtKB-SubCell"/>
</dbReference>
<dbReference type="EC" id="2.7.1.182" evidence="12"/>
<keyword evidence="8" id="KW-0809">Transit peptide</keyword>
<keyword evidence="6 14" id="KW-0812">Transmembrane</keyword>
<dbReference type="GO" id="GO:0010276">
    <property type="term" value="F:phytol kinase activity"/>
    <property type="evidence" value="ECO:0007669"/>
    <property type="project" value="UniProtKB-EC"/>
</dbReference>
<evidence type="ECO:0000256" key="9">
    <source>
        <dbReference type="ARBA" id="ARBA00022989"/>
    </source>
</evidence>
<evidence type="ECO:0000256" key="11">
    <source>
        <dbReference type="ARBA" id="ARBA00024015"/>
    </source>
</evidence>
<organism evidence="15 16">
    <name type="scientific">Coccomyxa viridis</name>
    <dbReference type="NCBI Taxonomy" id="1274662"/>
    <lineage>
        <taxon>Eukaryota</taxon>
        <taxon>Viridiplantae</taxon>
        <taxon>Chlorophyta</taxon>
        <taxon>core chlorophytes</taxon>
        <taxon>Trebouxiophyceae</taxon>
        <taxon>Trebouxiophyceae incertae sedis</taxon>
        <taxon>Coccomyxaceae</taxon>
        <taxon>Coccomyxa</taxon>
    </lineage>
</organism>
<feature type="transmembrane region" description="Helical" evidence="14">
    <location>
        <begin position="67"/>
        <end position="83"/>
    </location>
</feature>
<keyword evidence="3" id="KW-0150">Chloroplast</keyword>
<evidence type="ECO:0000256" key="4">
    <source>
        <dbReference type="ARBA" id="ARBA00022640"/>
    </source>
</evidence>
<evidence type="ECO:0000256" key="13">
    <source>
        <dbReference type="ARBA" id="ARBA00048889"/>
    </source>
</evidence>
<keyword evidence="16" id="KW-1185">Reference proteome</keyword>
<reference evidence="15 16" key="1">
    <citation type="submission" date="2023-10" db="EMBL/GenBank/DDBJ databases">
        <authorList>
            <person name="Maclean D."/>
            <person name="Macfadyen A."/>
        </authorList>
    </citation>
    <scope>NUCLEOTIDE SEQUENCE [LARGE SCALE GENOMIC DNA]</scope>
</reference>
<comment type="catalytic activity">
    <reaction evidence="13">
        <text>phytol + CTP = phytyl phosphate + CDP + H(+)</text>
        <dbReference type="Rhea" id="RHEA:38055"/>
        <dbReference type="ChEBI" id="CHEBI:15378"/>
        <dbReference type="ChEBI" id="CHEBI:17327"/>
        <dbReference type="ChEBI" id="CHEBI:37563"/>
        <dbReference type="ChEBI" id="CHEBI:58069"/>
        <dbReference type="ChEBI" id="CHEBI:75483"/>
        <dbReference type="EC" id="2.7.1.182"/>
    </reaction>
</comment>
<feature type="transmembrane region" description="Helical" evidence="14">
    <location>
        <begin position="133"/>
        <end position="149"/>
    </location>
</feature>
<dbReference type="PANTHER" id="PTHR32523:SF8">
    <property type="entry name" value="DOLICHOL KINASE"/>
    <property type="match status" value="1"/>
</dbReference>
<keyword evidence="10 14" id="KW-0472">Membrane</keyword>
<evidence type="ECO:0000256" key="7">
    <source>
        <dbReference type="ARBA" id="ARBA00022777"/>
    </source>
</evidence>
<feature type="transmembrane region" description="Helical" evidence="14">
    <location>
        <begin position="223"/>
        <end position="241"/>
    </location>
</feature>
<gene>
    <name evidence="15" type="ORF">CVIRNUC_009148</name>
</gene>
<proteinExistence type="inferred from homology"/>
<dbReference type="EMBL" id="CAUYUE010000013">
    <property type="protein sequence ID" value="CAK0785935.1"/>
    <property type="molecule type" value="Genomic_DNA"/>
</dbReference>